<sequence length="166" mass="19663">MFPIYIDLIIILNICNHCPAKTVVNVSKIKTNSTITDERAKEEPVSFAVHTYTYLYIYICVYISLRYIQPENEQNNFKKNREIKFFLIINIYFRNMRLSLPSMPIGSRFHVSIKLVDTIVVQKVCFIAKHSQRNSRGLFQLLYHRYGQYQIFIYEEFTACFAGPRL</sequence>
<accession>A0A1B0GFQ8</accession>
<dbReference type="AlphaFoldDB" id="A0A1B0GFQ8"/>
<dbReference type="Proteomes" id="UP000092444">
    <property type="component" value="Unassembled WGS sequence"/>
</dbReference>
<dbReference type="EMBL" id="CCAG010000303">
    <property type="status" value="NOT_ANNOTATED_CDS"/>
    <property type="molecule type" value="Genomic_DNA"/>
</dbReference>
<dbReference type="VEuPathDB" id="VectorBase:GMOY012171"/>
<name>A0A1B0GFQ8_GLOMM</name>
<evidence type="ECO:0000313" key="2">
    <source>
        <dbReference type="Proteomes" id="UP000092444"/>
    </source>
</evidence>
<organism evidence="1 2">
    <name type="scientific">Glossina morsitans morsitans</name>
    <name type="common">Savannah tsetse fly</name>
    <dbReference type="NCBI Taxonomy" id="37546"/>
    <lineage>
        <taxon>Eukaryota</taxon>
        <taxon>Metazoa</taxon>
        <taxon>Ecdysozoa</taxon>
        <taxon>Arthropoda</taxon>
        <taxon>Hexapoda</taxon>
        <taxon>Insecta</taxon>
        <taxon>Pterygota</taxon>
        <taxon>Neoptera</taxon>
        <taxon>Endopterygota</taxon>
        <taxon>Diptera</taxon>
        <taxon>Brachycera</taxon>
        <taxon>Muscomorpha</taxon>
        <taxon>Hippoboscoidea</taxon>
        <taxon>Glossinidae</taxon>
        <taxon>Glossina</taxon>
    </lineage>
</organism>
<reference evidence="1" key="1">
    <citation type="submission" date="2020-05" db="UniProtKB">
        <authorList>
            <consortium name="EnsemblMetazoa"/>
        </authorList>
    </citation>
    <scope>IDENTIFICATION</scope>
    <source>
        <strain evidence="1">Yale</strain>
    </source>
</reference>
<evidence type="ECO:0000313" key="1">
    <source>
        <dbReference type="EnsemblMetazoa" id="GMOY012171-PA"/>
    </source>
</evidence>
<dbReference type="EnsemblMetazoa" id="GMOY012171-RA">
    <property type="protein sequence ID" value="GMOY012171-PA"/>
    <property type="gene ID" value="GMOY012171"/>
</dbReference>
<proteinExistence type="predicted"/>
<keyword evidence="2" id="KW-1185">Reference proteome</keyword>
<protein>
    <submittedName>
        <fullName evidence="1">Uncharacterized protein</fullName>
    </submittedName>
</protein>